<organism evidence="2 3">
    <name type="scientific">Lactarius akahatsu</name>
    <dbReference type="NCBI Taxonomy" id="416441"/>
    <lineage>
        <taxon>Eukaryota</taxon>
        <taxon>Fungi</taxon>
        <taxon>Dikarya</taxon>
        <taxon>Basidiomycota</taxon>
        <taxon>Agaricomycotina</taxon>
        <taxon>Agaricomycetes</taxon>
        <taxon>Russulales</taxon>
        <taxon>Russulaceae</taxon>
        <taxon>Lactarius</taxon>
    </lineage>
</organism>
<accession>A0AAD4L510</accession>
<evidence type="ECO:0000256" key="1">
    <source>
        <dbReference type="PROSITE-ProRule" id="PRU00221"/>
    </source>
</evidence>
<proteinExistence type="predicted"/>
<name>A0AAD4L510_9AGAM</name>
<evidence type="ECO:0000313" key="3">
    <source>
        <dbReference type="Proteomes" id="UP001201163"/>
    </source>
</evidence>
<gene>
    <name evidence="2" type="ORF">EDB92DRAFT_1824097</name>
</gene>
<dbReference type="InterPro" id="IPR001680">
    <property type="entry name" value="WD40_rpt"/>
</dbReference>
<dbReference type="SUPFAM" id="SSF50978">
    <property type="entry name" value="WD40 repeat-like"/>
    <property type="match status" value="1"/>
</dbReference>
<sequence>MGHYSLKKTIQKHHDSVNTLAFSYDGSLFASGADDGLIIVFHGNGSGREVRQFQVKAPVMTLLWHSRFGHTLVAGDASGDVHTLNLDGSTALLGKESSVFQTLLSFQSSMGSSQNPFHVSLHFLGGGDLLLATYMDHGVIGCSAVSSNGKVLAVTNLYDGIDWYSLNSNHFMDALFQYTTHHTIPDNVILPITFVHGNTAVLSGTSYGCARITTVKERTLAESLRHDSSEDIVQALAYTSQGDFRQIVTGVAERGGDTEIQMLVPTIVIITCSIAILLAATQWDRITSFTNWSEDWTRAAEASETIGTGTEEGWVEDV</sequence>
<protein>
    <submittedName>
        <fullName evidence="2">WD40-repeat-containing domain protein</fullName>
    </submittedName>
</protein>
<dbReference type="Gene3D" id="2.130.10.10">
    <property type="entry name" value="YVTN repeat-like/Quinoprotein amine dehydrogenase"/>
    <property type="match status" value="1"/>
</dbReference>
<dbReference type="InterPro" id="IPR015943">
    <property type="entry name" value="WD40/YVTN_repeat-like_dom_sf"/>
</dbReference>
<dbReference type="PROSITE" id="PS50082">
    <property type="entry name" value="WD_REPEATS_2"/>
    <property type="match status" value="1"/>
</dbReference>
<dbReference type="EMBL" id="JAKELL010000752">
    <property type="protein sequence ID" value="KAH8976394.1"/>
    <property type="molecule type" value="Genomic_DNA"/>
</dbReference>
<dbReference type="SMART" id="SM00320">
    <property type="entry name" value="WD40"/>
    <property type="match status" value="2"/>
</dbReference>
<evidence type="ECO:0000313" key="2">
    <source>
        <dbReference type="EMBL" id="KAH8976394.1"/>
    </source>
</evidence>
<reference evidence="2" key="1">
    <citation type="submission" date="2022-01" db="EMBL/GenBank/DDBJ databases">
        <title>Comparative genomics reveals a dynamic genome evolution in the ectomycorrhizal milk-cap (Lactarius) mushrooms.</title>
        <authorList>
            <consortium name="DOE Joint Genome Institute"/>
            <person name="Lebreton A."/>
            <person name="Tang N."/>
            <person name="Kuo A."/>
            <person name="LaButti K."/>
            <person name="Drula E."/>
            <person name="Barry K."/>
            <person name="Clum A."/>
            <person name="Lipzen A."/>
            <person name="Mousain D."/>
            <person name="Ng V."/>
            <person name="Wang R."/>
            <person name="Wang X."/>
            <person name="Dai Y."/>
            <person name="Henrissat B."/>
            <person name="Grigoriev I.V."/>
            <person name="Guerin-Laguette A."/>
            <person name="Yu F."/>
            <person name="Martin F.M."/>
        </authorList>
    </citation>
    <scope>NUCLEOTIDE SEQUENCE</scope>
    <source>
        <strain evidence="2">QP</strain>
    </source>
</reference>
<dbReference type="AlphaFoldDB" id="A0AAD4L510"/>
<keyword evidence="3" id="KW-1185">Reference proteome</keyword>
<dbReference type="Pfam" id="PF00400">
    <property type="entry name" value="WD40"/>
    <property type="match status" value="1"/>
</dbReference>
<dbReference type="Proteomes" id="UP001201163">
    <property type="component" value="Unassembled WGS sequence"/>
</dbReference>
<dbReference type="InterPro" id="IPR036322">
    <property type="entry name" value="WD40_repeat_dom_sf"/>
</dbReference>
<feature type="repeat" description="WD" evidence="1">
    <location>
        <begin position="10"/>
        <end position="41"/>
    </location>
</feature>
<keyword evidence="1" id="KW-0853">WD repeat</keyword>
<comment type="caution">
    <text evidence="2">The sequence shown here is derived from an EMBL/GenBank/DDBJ whole genome shotgun (WGS) entry which is preliminary data.</text>
</comment>